<dbReference type="InterPro" id="IPR001304">
    <property type="entry name" value="C-type_lectin-like"/>
</dbReference>
<evidence type="ECO:0000313" key="3">
    <source>
        <dbReference type="EMBL" id="KHJ92273.1"/>
    </source>
</evidence>
<reference evidence="3 4" key="1">
    <citation type="submission" date="2014-03" db="EMBL/GenBank/DDBJ databases">
        <title>Draft genome of the hookworm Oesophagostomum dentatum.</title>
        <authorList>
            <person name="Mitreva M."/>
        </authorList>
    </citation>
    <scope>NUCLEOTIDE SEQUENCE [LARGE SCALE GENOMIC DNA]</scope>
    <source>
        <strain evidence="3 4">OD-Hann</strain>
    </source>
</reference>
<dbReference type="CDD" id="cd00037">
    <property type="entry name" value="CLECT"/>
    <property type="match status" value="1"/>
</dbReference>
<keyword evidence="1" id="KW-1015">Disulfide bond</keyword>
<dbReference type="PROSITE" id="PS50041">
    <property type="entry name" value="C_TYPE_LECTIN_2"/>
    <property type="match status" value="1"/>
</dbReference>
<keyword evidence="4" id="KW-1185">Reference proteome</keyword>
<dbReference type="Proteomes" id="UP000053660">
    <property type="component" value="Unassembled WGS sequence"/>
</dbReference>
<gene>
    <name evidence="3" type="ORF">OESDEN_07845</name>
</gene>
<dbReference type="EMBL" id="KN551462">
    <property type="protein sequence ID" value="KHJ92273.1"/>
    <property type="molecule type" value="Genomic_DNA"/>
</dbReference>
<dbReference type="PROSITE" id="PS00615">
    <property type="entry name" value="C_TYPE_LECTIN_1"/>
    <property type="match status" value="1"/>
</dbReference>
<organism evidence="3 4">
    <name type="scientific">Oesophagostomum dentatum</name>
    <name type="common">Nodular worm</name>
    <dbReference type="NCBI Taxonomy" id="61180"/>
    <lineage>
        <taxon>Eukaryota</taxon>
        <taxon>Metazoa</taxon>
        <taxon>Ecdysozoa</taxon>
        <taxon>Nematoda</taxon>
        <taxon>Chromadorea</taxon>
        <taxon>Rhabditida</taxon>
        <taxon>Rhabditina</taxon>
        <taxon>Rhabditomorpha</taxon>
        <taxon>Strongyloidea</taxon>
        <taxon>Strongylidae</taxon>
        <taxon>Oesophagostomum</taxon>
    </lineage>
</organism>
<dbReference type="AlphaFoldDB" id="A0A0B1T3Y7"/>
<dbReference type="InterPro" id="IPR016186">
    <property type="entry name" value="C-type_lectin-like/link_sf"/>
</dbReference>
<dbReference type="PANTHER" id="PTHR31024:SF3">
    <property type="entry name" value="C-TYPE LECTIN-RELATED"/>
    <property type="match status" value="1"/>
</dbReference>
<sequence>MPWRTKFWIPLKRVDGVFRWSDDTELAKDDYQPWAEGYPKEEAGDCVYMTLHNGESLRWFNTDCNTDLDYACQVDPCDTDHYCNGQDI</sequence>
<dbReference type="InterPro" id="IPR018378">
    <property type="entry name" value="C-type_lectin_CS"/>
</dbReference>
<name>A0A0B1T3Y7_OESDE</name>
<dbReference type="InterPro" id="IPR016187">
    <property type="entry name" value="CTDL_fold"/>
</dbReference>
<evidence type="ECO:0000256" key="1">
    <source>
        <dbReference type="ARBA" id="ARBA00023157"/>
    </source>
</evidence>
<evidence type="ECO:0000313" key="4">
    <source>
        <dbReference type="Proteomes" id="UP000053660"/>
    </source>
</evidence>
<dbReference type="OrthoDB" id="5787264at2759"/>
<dbReference type="PANTHER" id="PTHR31024">
    <property type="entry name" value="C-TYPE LECTIN"/>
    <property type="match status" value="1"/>
</dbReference>
<dbReference type="Pfam" id="PF00059">
    <property type="entry name" value="Lectin_C"/>
    <property type="match status" value="1"/>
</dbReference>
<accession>A0A0B1T3Y7</accession>
<protein>
    <recommendedName>
        <fullName evidence="2">C-type lectin domain-containing protein</fullName>
    </recommendedName>
</protein>
<feature type="domain" description="C-type lectin" evidence="2">
    <location>
        <begin position="1"/>
        <end position="73"/>
    </location>
</feature>
<dbReference type="Gene3D" id="3.10.100.10">
    <property type="entry name" value="Mannose-Binding Protein A, subunit A"/>
    <property type="match status" value="1"/>
</dbReference>
<evidence type="ECO:0000259" key="2">
    <source>
        <dbReference type="PROSITE" id="PS50041"/>
    </source>
</evidence>
<proteinExistence type="predicted"/>
<dbReference type="SUPFAM" id="SSF56436">
    <property type="entry name" value="C-type lectin-like"/>
    <property type="match status" value="1"/>
</dbReference>